<dbReference type="Proteomes" id="UP000000270">
    <property type="component" value="Chromosome"/>
</dbReference>
<evidence type="ECO:0000256" key="5">
    <source>
        <dbReference type="ARBA" id="ARBA00023136"/>
    </source>
</evidence>
<dbReference type="PANTHER" id="PTHR10010">
    <property type="entry name" value="SOLUTE CARRIER FAMILY 34 SODIUM PHOSPHATE , MEMBER 2-RELATED"/>
    <property type="match status" value="1"/>
</dbReference>
<gene>
    <name evidence="8" type="primary">nptA</name>
    <name evidence="8" type="ordered locus">AZC_2290</name>
</gene>
<reference evidence="8 9" key="5">
    <citation type="journal article" date="2010" name="Appl. Environ. Microbiol.">
        <title>phrR-like gene praR of Azorhizobium caulinodans ORS571 is essential for symbiosis with Sesbania rostrata and is involved in expression of reb genes.</title>
        <authorList>
            <person name="Akiba N."/>
            <person name="Aono T."/>
            <person name="Toyazaki H."/>
            <person name="Sato S."/>
            <person name="Oyaizu H."/>
        </authorList>
    </citation>
    <scope>NUCLEOTIDE SEQUENCE [LARGE SCALE GENOMIC DNA]</scope>
    <source>
        <strain evidence="9">ATCC 43989 / DSM 5975 / JCM 20966 / LMG 6465 / NBRC 14845 / NCIMB 13405 / ORS 571</strain>
    </source>
</reference>
<evidence type="ECO:0000256" key="3">
    <source>
        <dbReference type="ARBA" id="ARBA00022692"/>
    </source>
</evidence>
<evidence type="ECO:0000256" key="6">
    <source>
        <dbReference type="SAM" id="Phobius"/>
    </source>
</evidence>
<dbReference type="STRING" id="438753.AZC_2290"/>
<evidence type="ECO:0000256" key="2">
    <source>
        <dbReference type="ARBA" id="ARBA00022475"/>
    </source>
</evidence>
<dbReference type="Pfam" id="PF01895">
    <property type="entry name" value="PhoU"/>
    <property type="match status" value="1"/>
</dbReference>
<reference evidence="9" key="2">
    <citation type="submission" date="2007-04" db="EMBL/GenBank/DDBJ databases">
        <title>Complete genome sequence of the nitrogen-fixing bacterium Azorhizobium caulinodans ORS571.</title>
        <authorList>
            <person name="Lee K.B."/>
            <person name="Backer P.D."/>
            <person name="Aono T."/>
            <person name="Liu C.T."/>
            <person name="Suzuki S."/>
            <person name="Suzuki T."/>
            <person name="Kaneko T."/>
            <person name="Yamada M."/>
            <person name="Tabata S."/>
            <person name="Kupfer D.M."/>
            <person name="Najar F.Z."/>
            <person name="Wiley G.B."/>
            <person name="Roe B."/>
            <person name="Binnewies T."/>
            <person name="Ussery D."/>
            <person name="Vereecke D."/>
            <person name="Gevers D."/>
            <person name="Holsters M."/>
            <person name="Oyaizu H."/>
        </authorList>
    </citation>
    <scope>NUCLEOTIDE SEQUENCE [LARGE SCALE GENOMIC DNA]</scope>
    <source>
        <strain evidence="9">ATCC 43989 / DSM 5975 / JCM 20966 / LMG 6465 / NBRC 14845 / NCIMB 13405 / ORS 571</strain>
    </source>
</reference>
<dbReference type="SUPFAM" id="SSF109755">
    <property type="entry name" value="PhoU-like"/>
    <property type="match status" value="1"/>
</dbReference>
<dbReference type="eggNOG" id="COG1283">
    <property type="taxonomic scope" value="Bacteria"/>
</dbReference>
<feature type="transmembrane region" description="Helical" evidence="6">
    <location>
        <begin position="47"/>
        <end position="69"/>
    </location>
</feature>
<dbReference type="EMBL" id="AP009384">
    <property type="protein sequence ID" value="BAF88288.1"/>
    <property type="molecule type" value="Genomic_DNA"/>
</dbReference>
<dbReference type="InterPro" id="IPR003841">
    <property type="entry name" value="Na/Pi_transpt"/>
</dbReference>
<feature type="transmembrane region" description="Helical" evidence="6">
    <location>
        <begin position="76"/>
        <end position="100"/>
    </location>
</feature>
<dbReference type="NCBIfam" id="TIGR00704">
    <property type="entry name" value="NaPi_cotrn_rel"/>
    <property type="match status" value="1"/>
</dbReference>
<feature type="transmembrane region" description="Helical" evidence="6">
    <location>
        <begin position="219"/>
        <end position="237"/>
    </location>
</feature>
<dbReference type="InterPro" id="IPR026022">
    <property type="entry name" value="PhoU_dom"/>
</dbReference>
<reference evidence="8 9" key="4">
    <citation type="journal article" date="2009" name="Appl. Environ. Microbiol.">
        <title>Comparative genome-wide transcriptional profiling of Azorhizobium caulinodans ORS571 grown under free-living and symbiotic conditions.</title>
        <authorList>
            <person name="Tsukada S."/>
            <person name="Aono T."/>
            <person name="Akiba N."/>
            <person name="Lee KB."/>
            <person name="Liu CT."/>
            <person name="Toyazaki H."/>
            <person name="Oyaizu H."/>
        </authorList>
    </citation>
    <scope>NUCLEOTIDE SEQUENCE [LARGE SCALE GENOMIC DNA]</scope>
    <source>
        <strain evidence="9">ATCC 43989 / DSM 5975 / JCM 20966 / LMG 6465 / NBRC 14845 / NCIMB 13405 / ORS 571</strain>
    </source>
</reference>
<feature type="transmembrane region" description="Helical" evidence="6">
    <location>
        <begin position="7"/>
        <end position="27"/>
    </location>
</feature>
<sequence>MVARGGAVLTFPVTLLDLAGCVALLLWGTHMVQSGVQSAFGPRLRTFLSGALKTRLHAFLAGLGVTAILQSSTATGLMVAGFAASGLVELAPALAVMLGANVGTTLVVQLLSFDISPLSPALILLGVMVYRRSNTQPPRDLGKVAIGLGLMLLALHQLIEFITPYEDAPNLRLLMGAVSTQPTVAVAVAAVLTWVAHSSVAVVLLAMSLAAKGVVSPEAAMALVIGANLGSALNPLLEASSASDPASRRVPFGNLLNRLVGVVVGLALLGPVSVALVELEPSVTRAVADYHTLFNLILAVVFLPLLKPFSALLCRLFPLKALPPDPARPLYLDAAALDTPVVALGNAAREALRLADILETMLSCTRDALDKDQGQRVAEAQKLDDVLDRLNAAIQAYLMRLDHETLGPEDRERFDEILAFATNLEHAGDVLDNSLLPLAAKRLKRGLAFSPEGKAEIATIIDRVIGNLHTAGALFMTNDARTARILAAEKAVFRDLETRATQNHFERMRGGVVESAETSSLQLDVVRDLKRINAHLVAGTAYPVLEREGELLPSRIAGELG</sequence>
<feature type="transmembrane region" description="Helical" evidence="6">
    <location>
        <begin position="183"/>
        <end position="207"/>
    </location>
</feature>
<keyword evidence="4 6" id="KW-1133">Transmembrane helix</keyword>
<evidence type="ECO:0000313" key="9">
    <source>
        <dbReference type="Proteomes" id="UP000000270"/>
    </source>
</evidence>
<proteinExistence type="predicted"/>
<dbReference type="KEGG" id="azc:AZC_2290"/>
<feature type="transmembrane region" description="Helical" evidence="6">
    <location>
        <begin position="106"/>
        <end position="129"/>
    </location>
</feature>
<accession>A8I5J9</accession>
<dbReference type="Pfam" id="PF02690">
    <property type="entry name" value="Na_Pi_cotrans"/>
    <property type="match status" value="2"/>
</dbReference>
<protein>
    <submittedName>
        <fullName evidence="8">Putative Na+/phosphate symporter</fullName>
    </submittedName>
</protein>
<dbReference type="GO" id="GO:0005886">
    <property type="term" value="C:plasma membrane"/>
    <property type="evidence" value="ECO:0007669"/>
    <property type="project" value="UniProtKB-SubCell"/>
</dbReference>
<dbReference type="InterPro" id="IPR004633">
    <property type="entry name" value="NaPi_cotrn-rel/YqeW-like"/>
</dbReference>
<dbReference type="Gene3D" id="1.20.58.220">
    <property type="entry name" value="Phosphate transport system protein phou homolog 2, domain 2"/>
    <property type="match status" value="1"/>
</dbReference>
<dbReference type="AlphaFoldDB" id="A8I5J9"/>
<keyword evidence="9" id="KW-1185">Reference proteome</keyword>
<keyword evidence="2" id="KW-1003">Cell membrane</keyword>
<dbReference type="HOGENOM" id="CLU_025623_2_1_5"/>
<keyword evidence="5 6" id="KW-0472">Membrane</keyword>
<feature type="domain" description="PhoU" evidence="7">
    <location>
        <begin position="352"/>
        <end position="430"/>
    </location>
</feature>
<dbReference type="InterPro" id="IPR038078">
    <property type="entry name" value="PhoU-like_sf"/>
</dbReference>
<feature type="transmembrane region" description="Helical" evidence="6">
    <location>
        <begin position="288"/>
        <end position="306"/>
    </location>
</feature>
<feature type="transmembrane region" description="Helical" evidence="6">
    <location>
        <begin position="257"/>
        <end position="276"/>
    </location>
</feature>
<reference evidence="8 9" key="1">
    <citation type="journal article" date="2007" name="Appl. Environ. Microbiol.">
        <title>Rhizobial factors required for stem nodule maturation and maintenance in Sesbania rostrata-Azorhizobium caulinodans ORS571 symbiosis.</title>
        <authorList>
            <person name="Suzuki S."/>
            <person name="Aono T."/>
            <person name="Lee KB."/>
            <person name="Suzuki T."/>
            <person name="Liu CT."/>
            <person name="Miwa H."/>
            <person name="Wakao S."/>
            <person name="Iki T."/>
            <person name="Oyaizu H."/>
        </authorList>
    </citation>
    <scope>NUCLEOTIDE SEQUENCE [LARGE SCALE GENOMIC DNA]</scope>
    <source>
        <strain evidence="9">ATCC 43989 / DSM 5975 / JCM 20966 / LMG 6465 / NBRC 14845 / NCIMB 13405 / ORS 571</strain>
    </source>
</reference>
<name>A8I5J9_AZOC5</name>
<keyword evidence="3 6" id="KW-0812">Transmembrane</keyword>
<evidence type="ECO:0000256" key="4">
    <source>
        <dbReference type="ARBA" id="ARBA00022989"/>
    </source>
</evidence>
<comment type="subcellular location">
    <subcellularLocation>
        <location evidence="1">Cell membrane</location>
        <topology evidence="1">Multi-pass membrane protein</topology>
    </subcellularLocation>
</comment>
<evidence type="ECO:0000256" key="1">
    <source>
        <dbReference type="ARBA" id="ARBA00004651"/>
    </source>
</evidence>
<dbReference type="GO" id="GO:0005436">
    <property type="term" value="F:sodium:phosphate symporter activity"/>
    <property type="evidence" value="ECO:0007669"/>
    <property type="project" value="InterPro"/>
</dbReference>
<dbReference type="GO" id="GO:0044341">
    <property type="term" value="P:sodium-dependent phosphate transport"/>
    <property type="evidence" value="ECO:0007669"/>
    <property type="project" value="InterPro"/>
</dbReference>
<organism evidence="8 9">
    <name type="scientific">Azorhizobium caulinodans (strain ATCC 43989 / DSM 5975 / JCM 20966 / LMG 6465 / NBRC 14845 / NCIMB 13405 / ORS 571)</name>
    <dbReference type="NCBI Taxonomy" id="438753"/>
    <lineage>
        <taxon>Bacteria</taxon>
        <taxon>Pseudomonadati</taxon>
        <taxon>Pseudomonadota</taxon>
        <taxon>Alphaproteobacteria</taxon>
        <taxon>Hyphomicrobiales</taxon>
        <taxon>Xanthobacteraceae</taxon>
        <taxon>Azorhizobium</taxon>
    </lineage>
</organism>
<evidence type="ECO:0000259" key="7">
    <source>
        <dbReference type="Pfam" id="PF01895"/>
    </source>
</evidence>
<reference evidence="8 9" key="6">
    <citation type="journal article" date="2011" name="Appl. Environ. Microbiol.">
        <title>Involvement of the azorhizobial chromosome partition gene (parA) in the onset of bacteroid differentiation during Sesbania rostrata stem nodule development.</title>
        <authorList>
            <person name="Liu CT."/>
            <person name="Lee KB."/>
            <person name="Wang YS."/>
            <person name="Peng MH."/>
            <person name="Lee KT."/>
            <person name="Suzuki S."/>
            <person name="Suzuki T."/>
            <person name="Oyaizu H."/>
        </authorList>
    </citation>
    <scope>NUCLEOTIDE SEQUENCE [LARGE SCALE GENOMIC DNA]</scope>
    <source>
        <strain evidence="9">ATCC 43989 / DSM 5975 / JCM 20966 / LMG 6465 / NBRC 14845 / NCIMB 13405 / ORS 571</strain>
    </source>
</reference>
<evidence type="ECO:0000313" key="8">
    <source>
        <dbReference type="EMBL" id="BAF88288.1"/>
    </source>
</evidence>
<dbReference type="NCBIfam" id="NF037997">
    <property type="entry name" value="Na_Pi_symport"/>
    <property type="match status" value="1"/>
</dbReference>
<feature type="transmembrane region" description="Helical" evidence="6">
    <location>
        <begin position="141"/>
        <end position="163"/>
    </location>
</feature>
<reference evidence="8 9" key="3">
    <citation type="journal article" date="2008" name="BMC Genomics">
        <title>The genome of the versatile nitrogen fixer Azorhizobium caulinodans ORS571.</title>
        <authorList>
            <person name="Lee KB."/>
            <person name="Backer P.D."/>
            <person name="Aono T."/>
            <person name="Liu CT."/>
            <person name="Suzuki S."/>
            <person name="Suzuki T."/>
            <person name="Kaneko T."/>
            <person name="Yamada M."/>
            <person name="Tabata S."/>
            <person name="Kupfer D.M."/>
            <person name="Najar F.Z."/>
            <person name="Wiley G.B."/>
            <person name="Roe B."/>
            <person name="Binnewies T.T."/>
            <person name="Ussery D.W."/>
            <person name="D'Haeze W."/>
            <person name="Herder J.D."/>
            <person name="Gevers D."/>
            <person name="Vereecke D."/>
            <person name="Holsters M."/>
            <person name="Oyaizu H."/>
        </authorList>
    </citation>
    <scope>NUCLEOTIDE SEQUENCE [LARGE SCALE GENOMIC DNA]</scope>
    <source>
        <strain evidence="9">ATCC 43989 / DSM 5975 / JCM 20966 / LMG 6465 / NBRC 14845 / NCIMB 13405 / ORS 571</strain>
    </source>
</reference>
<dbReference type="PANTHER" id="PTHR10010:SF46">
    <property type="entry name" value="SODIUM-DEPENDENT PHOSPHATE TRANSPORT PROTEIN 2B"/>
    <property type="match status" value="1"/>
</dbReference>